<dbReference type="HOGENOM" id="CLU_203199_0_0_5"/>
<reference evidence="1 2" key="1">
    <citation type="submission" date="2009-01" db="EMBL/GenBank/DDBJ databases">
        <title>Complete sequence of chromosome of Methylobacterium nodulans ORS 2060.</title>
        <authorList>
            <consortium name="US DOE Joint Genome Institute"/>
            <person name="Lucas S."/>
            <person name="Copeland A."/>
            <person name="Lapidus A."/>
            <person name="Glavina del Rio T."/>
            <person name="Dalin E."/>
            <person name="Tice H."/>
            <person name="Bruce D."/>
            <person name="Goodwin L."/>
            <person name="Pitluck S."/>
            <person name="Sims D."/>
            <person name="Brettin T."/>
            <person name="Detter J.C."/>
            <person name="Han C."/>
            <person name="Larimer F."/>
            <person name="Land M."/>
            <person name="Hauser L."/>
            <person name="Kyrpides N."/>
            <person name="Ivanova N."/>
            <person name="Marx C.J."/>
            <person name="Richardson P."/>
        </authorList>
    </citation>
    <scope>NUCLEOTIDE SEQUENCE [LARGE SCALE GENOMIC DNA]</scope>
    <source>
        <strain evidence="2">LMG 21967 / CNCM I-2342 / ORS 2060</strain>
    </source>
</reference>
<dbReference type="KEGG" id="mno:Mnod_1424"/>
<organism evidence="1 2">
    <name type="scientific">Methylobacterium nodulans (strain LMG 21967 / CNCM I-2342 / ORS 2060)</name>
    <dbReference type="NCBI Taxonomy" id="460265"/>
    <lineage>
        <taxon>Bacteria</taxon>
        <taxon>Pseudomonadati</taxon>
        <taxon>Pseudomonadota</taxon>
        <taxon>Alphaproteobacteria</taxon>
        <taxon>Hyphomicrobiales</taxon>
        <taxon>Methylobacteriaceae</taxon>
        <taxon>Methylobacterium</taxon>
    </lineage>
</organism>
<accession>B8IM77</accession>
<proteinExistence type="predicted"/>
<protein>
    <submittedName>
        <fullName evidence="1">Uncharacterized protein</fullName>
    </submittedName>
</protein>
<evidence type="ECO:0000313" key="1">
    <source>
        <dbReference type="EMBL" id="ACL56421.1"/>
    </source>
</evidence>
<sequence>MSEKAQTRVITFLGRGCAELHGDEIHLKICPHCSQWNSPAASHTSRCEWCGYEPSLEHAQPASDGS</sequence>
<name>B8IM77_METNO</name>
<evidence type="ECO:0000313" key="2">
    <source>
        <dbReference type="Proteomes" id="UP000008207"/>
    </source>
</evidence>
<gene>
    <name evidence="1" type="ordered locus">Mnod_1424</name>
</gene>
<dbReference type="AlphaFoldDB" id="B8IM77"/>
<keyword evidence="2" id="KW-1185">Reference proteome</keyword>
<dbReference type="Proteomes" id="UP000008207">
    <property type="component" value="Chromosome"/>
</dbReference>
<dbReference type="EMBL" id="CP001349">
    <property type="protein sequence ID" value="ACL56421.1"/>
    <property type="molecule type" value="Genomic_DNA"/>
</dbReference>